<dbReference type="SUPFAM" id="SSF56281">
    <property type="entry name" value="Metallo-hydrolase/oxidoreductase"/>
    <property type="match status" value="1"/>
</dbReference>
<dbReference type="AlphaFoldDB" id="A0AAN8FE56"/>
<sequence>MEKPSVDQLVTGYAQDVGDRFSATGSVTLVRAANRNILVDCGDPWNGAEILQNLSSFGLQKEDIHVVAVTHGHIDHCGNLSLFQDAAIYMNNDVASNGTYTTLPQVPLLYVG</sequence>
<comment type="caution">
    <text evidence="2">The sequence shown here is derived from an EMBL/GenBank/DDBJ whole genome shotgun (WGS) entry which is preliminary data.</text>
</comment>
<proteinExistence type="predicted"/>
<evidence type="ECO:0000313" key="3">
    <source>
        <dbReference type="Proteomes" id="UP001331761"/>
    </source>
</evidence>
<keyword evidence="3" id="KW-1185">Reference proteome</keyword>
<organism evidence="2 3">
    <name type="scientific">Trichostrongylus colubriformis</name>
    <name type="common">Black scour worm</name>
    <dbReference type="NCBI Taxonomy" id="6319"/>
    <lineage>
        <taxon>Eukaryota</taxon>
        <taxon>Metazoa</taxon>
        <taxon>Ecdysozoa</taxon>
        <taxon>Nematoda</taxon>
        <taxon>Chromadorea</taxon>
        <taxon>Rhabditida</taxon>
        <taxon>Rhabditina</taxon>
        <taxon>Rhabditomorpha</taxon>
        <taxon>Strongyloidea</taxon>
        <taxon>Trichostrongylidae</taxon>
        <taxon>Trichostrongylus</taxon>
    </lineage>
</organism>
<dbReference type="InterPro" id="IPR036866">
    <property type="entry name" value="RibonucZ/Hydroxyglut_hydro"/>
</dbReference>
<dbReference type="PANTHER" id="PTHR23200:SF35">
    <property type="entry name" value="METALLO-BETA-LACTAMASE DOMAIN-CONTAINING PROTEIN"/>
    <property type="match status" value="1"/>
</dbReference>
<dbReference type="PANTHER" id="PTHR23200">
    <property type="entry name" value="METALLO-BETA-LACTAMASE DOMAIN-CONTAINING PROTEIN 1"/>
    <property type="match status" value="1"/>
</dbReference>
<reference evidence="2 3" key="1">
    <citation type="submission" date="2019-10" db="EMBL/GenBank/DDBJ databases">
        <title>Assembly and Annotation for the nematode Trichostrongylus colubriformis.</title>
        <authorList>
            <person name="Martin J."/>
        </authorList>
    </citation>
    <scope>NUCLEOTIDE SEQUENCE [LARGE SCALE GENOMIC DNA]</scope>
    <source>
        <strain evidence="2">G859</strain>
        <tissue evidence="2">Whole worm</tissue>
    </source>
</reference>
<dbReference type="Pfam" id="PF00753">
    <property type="entry name" value="Lactamase_B"/>
    <property type="match status" value="1"/>
</dbReference>
<dbReference type="InterPro" id="IPR039344">
    <property type="entry name" value="MBLAC1"/>
</dbReference>
<protein>
    <recommendedName>
        <fullName evidence="1">Metallo-beta-lactamase domain-containing protein</fullName>
    </recommendedName>
</protein>
<evidence type="ECO:0000313" key="2">
    <source>
        <dbReference type="EMBL" id="KAK5972402.1"/>
    </source>
</evidence>
<dbReference type="EMBL" id="WIXE01016713">
    <property type="protein sequence ID" value="KAK5972402.1"/>
    <property type="molecule type" value="Genomic_DNA"/>
</dbReference>
<dbReference type="Proteomes" id="UP001331761">
    <property type="component" value="Unassembled WGS sequence"/>
</dbReference>
<dbReference type="Gene3D" id="3.60.15.10">
    <property type="entry name" value="Ribonuclease Z/Hydroxyacylglutathione hydrolase-like"/>
    <property type="match status" value="1"/>
</dbReference>
<accession>A0AAN8FE56</accession>
<feature type="domain" description="Metallo-beta-lactamase" evidence="1">
    <location>
        <begin position="25"/>
        <end position="87"/>
    </location>
</feature>
<evidence type="ECO:0000259" key="1">
    <source>
        <dbReference type="Pfam" id="PF00753"/>
    </source>
</evidence>
<gene>
    <name evidence="2" type="ORF">GCK32_010536</name>
</gene>
<dbReference type="InterPro" id="IPR001279">
    <property type="entry name" value="Metallo-B-lactamas"/>
</dbReference>
<name>A0AAN8FE56_TRICO</name>